<dbReference type="EMBL" id="JAPDFW010000089">
    <property type="protein sequence ID" value="KAJ5071364.1"/>
    <property type="molecule type" value="Genomic_DNA"/>
</dbReference>
<feature type="region of interest" description="Disordered" evidence="4">
    <location>
        <begin position="28"/>
        <end position="48"/>
    </location>
</feature>
<sequence>MHQNIEIFETPDIEKPIPTVRVIQKETDLKTNENENEKQIKEKEKEKQTEFEIISEKQKKFESPLQRYQRLQFEVSEFLSELEEIKKINENKQNISTVELSSLLQNFQKQFNHYNVETFSSPINSVSHLKSEIEQFKEEKTKKQPEKTISYELKAPNFSKSNKNSEKFVEFEKRIAQLENEVGINKVKLNVKQESLVSTVLRMKDLIKIGKTQNIIEIEKRIESLNERLDLFEKHQVSQKQEIHNSNISEMEEMCERWEIIINQLPLIILRLKALKICEEERISLKNRLEELKEKQSQIENLLSKHNIQLKEFTQKFTQNIKIIEENIRKLDSSIASLTRKK</sequence>
<reference evidence="5" key="1">
    <citation type="submission" date="2022-10" db="EMBL/GenBank/DDBJ databases">
        <title>Novel sulphate-reducing endosymbionts in the free-living metamonad Anaeramoeba.</title>
        <authorList>
            <person name="Jerlstrom-Hultqvist J."/>
            <person name="Cepicka I."/>
            <person name="Gallot-Lavallee L."/>
            <person name="Salas-Leiva D."/>
            <person name="Curtis B.A."/>
            <person name="Zahonova K."/>
            <person name="Pipaliya S."/>
            <person name="Dacks J."/>
            <person name="Roger A.J."/>
        </authorList>
    </citation>
    <scope>NUCLEOTIDE SEQUENCE</scope>
    <source>
        <strain evidence="5">BMAN</strain>
    </source>
</reference>
<evidence type="ECO:0000313" key="6">
    <source>
        <dbReference type="Proteomes" id="UP001149090"/>
    </source>
</evidence>
<organism evidence="5 6">
    <name type="scientific">Anaeramoeba ignava</name>
    <name type="common">Anaerobic marine amoeba</name>
    <dbReference type="NCBI Taxonomy" id="1746090"/>
    <lineage>
        <taxon>Eukaryota</taxon>
        <taxon>Metamonada</taxon>
        <taxon>Anaeramoebidae</taxon>
        <taxon>Anaeramoeba</taxon>
    </lineage>
</organism>
<proteinExistence type="predicted"/>
<evidence type="ECO:0000256" key="2">
    <source>
        <dbReference type="ARBA" id="ARBA00022490"/>
    </source>
</evidence>
<comment type="subcellular location">
    <subcellularLocation>
        <location evidence="1">Cytoplasm</location>
    </subcellularLocation>
</comment>
<evidence type="ECO:0000313" key="5">
    <source>
        <dbReference type="EMBL" id="KAJ5071364.1"/>
    </source>
</evidence>
<name>A0A9Q0R8T3_ANAIG</name>
<dbReference type="OrthoDB" id="4977at2759"/>
<dbReference type="GO" id="GO:0007017">
    <property type="term" value="P:microtubule-based process"/>
    <property type="evidence" value="ECO:0007669"/>
    <property type="project" value="InterPro"/>
</dbReference>
<evidence type="ECO:0000256" key="1">
    <source>
        <dbReference type="ARBA" id="ARBA00004496"/>
    </source>
</evidence>
<dbReference type="GO" id="GO:0005737">
    <property type="term" value="C:cytoplasm"/>
    <property type="evidence" value="ECO:0007669"/>
    <property type="project" value="UniProtKB-SubCell"/>
</dbReference>
<gene>
    <name evidence="5" type="ORF">M0811_10426</name>
</gene>
<accession>A0A9Q0R8T3</accession>
<dbReference type="OMA" id="KICEEER"/>
<keyword evidence="2" id="KW-0963">Cytoplasm</keyword>
<evidence type="ECO:0000256" key="4">
    <source>
        <dbReference type="SAM" id="MobiDB-lite"/>
    </source>
</evidence>
<protein>
    <submittedName>
        <fullName evidence="5">Dynactin subunit</fullName>
    </submittedName>
</protein>
<keyword evidence="6" id="KW-1185">Reference proteome</keyword>
<dbReference type="GO" id="GO:0005869">
    <property type="term" value="C:dynactin complex"/>
    <property type="evidence" value="ECO:0007669"/>
    <property type="project" value="InterPro"/>
</dbReference>
<evidence type="ECO:0000256" key="3">
    <source>
        <dbReference type="SAM" id="Coils"/>
    </source>
</evidence>
<dbReference type="Pfam" id="PF04912">
    <property type="entry name" value="Dynamitin"/>
    <property type="match status" value="1"/>
</dbReference>
<feature type="coiled-coil region" evidence="3">
    <location>
        <begin position="275"/>
        <end position="341"/>
    </location>
</feature>
<dbReference type="AlphaFoldDB" id="A0A9Q0R8T3"/>
<comment type="caution">
    <text evidence="5">The sequence shown here is derived from an EMBL/GenBank/DDBJ whole genome shotgun (WGS) entry which is preliminary data.</text>
</comment>
<keyword evidence="3" id="KW-0175">Coiled coil</keyword>
<dbReference type="PANTHER" id="PTHR15346">
    <property type="entry name" value="DYNACTIN SUBUNIT"/>
    <property type="match status" value="1"/>
</dbReference>
<dbReference type="InterPro" id="IPR028133">
    <property type="entry name" value="Dynamitin"/>
</dbReference>
<dbReference type="Proteomes" id="UP001149090">
    <property type="component" value="Unassembled WGS sequence"/>
</dbReference>